<dbReference type="Proteomes" id="UP001205998">
    <property type="component" value="Unassembled WGS sequence"/>
</dbReference>
<dbReference type="GO" id="GO:0005858">
    <property type="term" value="C:axonemal dynein complex"/>
    <property type="evidence" value="ECO:0007669"/>
    <property type="project" value="TreeGrafter"/>
</dbReference>
<evidence type="ECO:0000259" key="1">
    <source>
        <dbReference type="Pfam" id="PF08385"/>
    </source>
</evidence>
<dbReference type="InterPro" id="IPR013594">
    <property type="entry name" value="Dynein_heavy_tail"/>
</dbReference>
<dbReference type="GO" id="GO:0007018">
    <property type="term" value="P:microtubule-based movement"/>
    <property type="evidence" value="ECO:0007669"/>
    <property type="project" value="InterPro"/>
</dbReference>
<evidence type="ECO:0000313" key="2">
    <source>
        <dbReference type="EMBL" id="KAI5610961.1"/>
    </source>
</evidence>
<dbReference type="PANTHER" id="PTHR46532">
    <property type="entry name" value="MALE FERTILITY FACTOR KL5"/>
    <property type="match status" value="1"/>
</dbReference>
<dbReference type="GO" id="GO:0045505">
    <property type="term" value="F:dynein intermediate chain binding"/>
    <property type="evidence" value="ECO:0007669"/>
    <property type="project" value="InterPro"/>
</dbReference>
<dbReference type="EMBL" id="MU570217">
    <property type="protein sequence ID" value="KAI5610961.1"/>
    <property type="molecule type" value="Genomic_DNA"/>
</dbReference>
<accession>A0AAD5FBT7</accession>
<dbReference type="PANTHER" id="PTHR46532:SF11">
    <property type="entry name" value="DYNEIN AXONEMAL HEAVY CHAIN 12"/>
    <property type="match status" value="1"/>
</dbReference>
<dbReference type="AlphaFoldDB" id="A0AAD5FBT7"/>
<feature type="domain" description="Dynein heavy chain tail" evidence="1">
    <location>
        <begin position="260"/>
        <end position="506"/>
    </location>
</feature>
<dbReference type="InterPro" id="IPR026983">
    <property type="entry name" value="DHC"/>
</dbReference>
<evidence type="ECO:0000313" key="3">
    <source>
        <dbReference type="Proteomes" id="UP001205998"/>
    </source>
</evidence>
<comment type="caution">
    <text evidence="2">The sequence shown here is derived from an EMBL/GenBank/DDBJ whole genome shotgun (WGS) entry which is preliminary data.</text>
</comment>
<organism evidence="2 3">
    <name type="scientific">Silurus asotus</name>
    <name type="common">Amur catfish</name>
    <name type="synonym">Parasilurus asotus</name>
    <dbReference type="NCBI Taxonomy" id="30991"/>
    <lineage>
        <taxon>Eukaryota</taxon>
        <taxon>Metazoa</taxon>
        <taxon>Chordata</taxon>
        <taxon>Craniata</taxon>
        <taxon>Vertebrata</taxon>
        <taxon>Euteleostomi</taxon>
        <taxon>Actinopterygii</taxon>
        <taxon>Neopterygii</taxon>
        <taxon>Teleostei</taxon>
        <taxon>Ostariophysi</taxon>
        <taxon>Siluriformes</taxon>
        <taxon>Siluridae</taxon>
        <taxon>Silurus</taxon>
    </lineage>
</organism>
<protein>
    <submittedName>
        <fullName evidence="2">Dynein heavy chain 5, axonemal isoform X2</fullName>
    </submittedName>
</protein>
<feature type="domain" description="Dynein heavy chain tail" evidence="1">
    <location>
        <begin position="148"/>
        <end position="259"/>
    </location>
</feature>
<reference evidence="2" key="1">
    <citation type="submission" date="2018-07" db="EMBL/GenBank/DDBJ databases">
        <title>Comparative genomics of catfishes provides insights into carnivory and benthic adaptation.</title>
        <authorList>
            <person name="Zhang Y."/>
            <person name="Wang D."/>
            <person name="Peng Z."/>
            <person name="Zheng S."/>
            <person name="Shao F."/>
            <person name="Tao W."/>
        </authorList>
    </citation>
    <scope>NUCLEOTIDE SEQUENCE</scope>
    <source>
        <strain evidence="2">Chongqing</strain>
    </source>
</reference>
<dbReference type="GO" id="GO:0051959">
    <property type="term" value="F:dynein light intermediate chain binding"/>
    <property type="evidence" value="ECO:0007669"/>
    <property type="project" value="InterPro"/>
</dbReference>
<dbReference type="Pfam" id="PF08385">
    <property type="entry name" value="DHC_N1"/>
    <property type="match status" value="2"/>
</dbReference>
<keyword evidence="3" id="KW-1185">Reference proteome</keyword>
<gene>
    <name evidence="2" type="ORF">C0J50_5003</name>
</gene>
<name>A0AAD5FBT7_SILAS</name>
<sequence length="519" mass="59891">MENFKQARENRQSLLTASHQYLINVLASVLSLEESVAEEFILDSPSEISFFTLNALEGVLKGQQDLLSKVYLPAIGATEDWGILTNTEEEGKIKQDFTDVVSNYIKFIDETRTMLECSQLSEPSDIDFSTLVTLDDMKAAGADADIVRKCEEVLMVWCSEIDEVLTKSEIQKEDETAGIVTEIEQWKNMASKFSSINEQMKGTKIQTVLNFLLVIESKKMKIWQSMETRLMEHLKNAKDNIKLLSVLEKNCQPLYNFDPVTNLLLTGCKAYITNNGSAQIWDQDPEIIIKKIEDCVGLFREYQSCFHKIKEEILEQMPEGKIEVFEKPIFGKFERFCKRLQQISEMFTVVKTFSSLNQSKIERIDILAQKFQDICTNMKKNQENALDHGKKEFEVEFAEFMLQINNLTVELEDFIRKRISESGPNAVNLLQRFQNLNMPCLEAEISKNYNLILKRQALELEHVKEHFHGNKDDPPLVRNMPPVAGRILWVRNLLSKIEEPIRNIQVNIQTRFTNQMTLT</sequence>
<proteinExistence type="predicted"/>